<dbReference type="EMBL" id="MU001510">
    <property type="protein sequence ID" value="KAF2439009.1"/>
    <property type="molecule type" value="Genomic_DNA"/>
</dbReference>
<comment type="caution">
    <text evidence="1">The sequence shown here is derived from an EMBL/GenBank/DDBJ whole genome shotgun (WGS) entry which is preliminary data.</text>
</comment>
<reference evidence="1" key="1">
    <citation type="journal article" date="2020" name="Stud. Mycol.">
        <title>101 Dothideomycetes genomes: a test case for predicting lifestyles and emergence of pathogens.</title>
        <authorList>
            <person name="Haridas S."/>
            <person name="Albert R."/>
            <person name="Binder M."/>
            <person name="Bloem J."/>
            <person name="Labutti K."/>
            <person name="Salamov A."/>
            <person name="Andreopoulos B."/>
            <person name="Baker S."/>
            <person name="Barry K."/>
            <person name="Bills G."/>
            <person name="Bluhm B."/>
            <person name="Cannon C."/>
            <person name="Castanera R."/>
            <person name="Culley D."/>
            <person name="Daum C."/>
            <person name="Ezra D."/>
            <person name="Gonzalez J."/>
            <person name="Henrissat B."/>
            <person name="Kuo A."/>
            <person name="Liang C."/>
            <person name="Lipzen A."/>
            <person name="Lutzoni F."/>
            <person name="Magnuson J."/>
            <person name="Mondo S."/>
            <person name="Nolan M."/>
            <person name="Ohm R."/>
            <person name="Pangilinan J."/>
            <person name="Park H.-J."/>
            <person name="Ramirez L."/>
            <person name="Alfaro M."/>
            <person name="Sun H."/>
            <person name="Tritt A."/>
            <person name="Yoshinaga Y."/>
            <person name="Zwiers L.-H."/>
            <person name="Turgeon B."/>
            <person name="Goodwin S."/>
            <person name="Spatafora J."/>
            <person name="Crous P."/>
            <person name="Grigoriev I."/>
        </authorList>
    </citation>
    <scope>NUCLEOTIDE SEQUENCE</scope>
    <source>
        <strain evidence="1">CBS 690.94</strain>
    </source>
</reference>
<gene>
    <name evidence="1" type="ORF">P171DRAFT_490460</name>
</gene>
<evidence type="ECO:0000313" key="2">
    <source>
        <dbReference type="Proteomes" id="UP000799764"/>
    </source>
</evidence>
<name>A0A9P4U5F9_9PLEO</name>
<protein>
    <submittedName>
        <fullName evidence="1">Uncharacterized protein</fullName>
    </submittedName>
</protein>
<sequence>MRETLSSTEFFIDQKLDIECTSHTLTVPSSQPTANCLLSQKNATALVLVATISIVRISCHDLSSAELSGGLDVTVAGDSLNRPVASLPCIDVESGKIAPESVLEAPFEISASSSILKAEIEVCALLLELEYVGCLPIWLCASECKRFWESFTRLNRFAAFFVVVS</sequence>
<accession>A0A9P4U5F9</accession>
<evidence type="ECO:0000313" key="1">
    <source>
        <dbReference type="EMBL" id="KAF2439009.1"/>
    </source>
</evidence>
<keyword evidence="2" id="KW-1185">Reference proteome</keyword>
<dbReference type="AlphaFoldDB" id="A0A9P4U5F9"/>
<dbReference type="Proteomes" id="UP000799764">
    <property type="component" value="Unassembled WGS sequence"/>
</dbReference>
<proteinExistence type="predicted"/>
<organism evidence="1 2">
    <name type="scientific">Karstenula rhodostoma CBS 690.94</name>
    <dbReference type="NCBI Taxonomy" id="1392251"/>
    <lineage>
        <taxon>Eukaryota</taxon>
        <taxon>Fungi</taxon>
        <taxon>Dikarya</taxon>
        <taxon>Ascomycota</taxon>
        <taxon>Pezizomycotina</taxon>
        <taxon>Dothideomycetes</taxon>
        <taxon>Pleosporomycetidae</taxon>
        <taxon>Pleosporales</taxon>
        <taxon>Massarineae</taxon>
        <taxon>Didymosphaeriaceae</taxon>
        <taxon>Karstenula</taxon>
    </lineage>
</organism>